<dbReference type="Gene3D" id="2.120.10.30">
    <property type="entry name" value="TolB, C-terminal domain"/>
    <property type="match status" value="1"/>
</dbReference>
<dbReference type="Gene3D" id="3.30.160.60">
    <property type="entry name" value="Classic Zinc Finger"/>
    <property type="match status" value="1"/>
</dbReference>
<dbReference type="GO" id="GO:0008270">
    <property type="term" value="F:zinc ion binding"/>
    <property type="evidence" value="ECO:0007669"/>
    <property type="project" value="UniProtKB-KW"/>
</dbReference>
<feature type="domain" description="B box-type" evidence="10">
    <location>
        <begin position="161"/>
        <end position="202"/>
    </location>
</feature>
<dbReference type="InterPro" id="IPR000315">
    <property type="entry name" value="Znf_B-box"/>
</dbReference>
<proteinExistence type="inferred from homology"/>
<evidence type="ECO:0000256" key="4">
    <source>
        <dbReference type="ARBA" id="ARBA00022723"/>
    </source>
</evidence>
<evidence type="ECO:0000256" key="1">
    <source>
        <dbReference type="ARBA" id="ARBA00000900"/>
    </source>
</evidence>
<dbReference type="SUPFAM" id="SSF101898">
    <property type="entry name" value="NHL repeat"/>
    <property type="match status" value="1"/>
</dbReference>
<keyword evidence="4" id="KW-0479">Metal-binding</keyword>
<evidence type="ECO:0000256" key="2">
    <source>
        <dbReference type="ARBA" id="ARBA00008518"/>
    </source>
</evidence>
<dbReference type="Pfam" id="PF00643">
    <property type="entry name" value="zf-B_box"/>
    <property type="match status" value="1"/>
</dbReference>
<evidence type="ECO:0000313" key="11">
    <source>
        <dbReference type="Ensembl" id="ENSPMRP00000035881.1"/>
    </source>
</evidence>
<dbReference type="SUPFAM" id="SSF57850">
    <property type="entry name" value="RING/U-box"/>
    <property type="match status" value="1"/>
</dbReference>
<dbReference type="AlphaFoldDB" id="A0A670KG19"/>
<dbReference type="SUPFAM" id="SSF57845">
    <property type="entry name" value="B-box zinc-binding domain"/>
    <property type="match status" value="1"/>
</dbReference>
<dbReference type="CDD" id="cd19810">
    <property type="entry name" value="Bbox1_TRIM56_C-V"/>
    <property type="match status" value="1"/>
</dbReference>
<dbReference type="InterPro" id="IPR011042">
    <property type="entry name" value="6-blade_b-propeller_TolB-like"/>
</dbReference>
<accession>A0A670KG19</accession>
<evidence type="ECO:0000259" key="9">
    <source>
        <dbReference type="PROSITE" id="PS50089"/>
    </source>
</evidence>
<organism evidence="11 12">
    <name type="scientific">Podarcis muralis</name>
    <name type="common">Wall lizard</name>
    <name type="synonym">Lacerta muralis</name>
    <dbReference type="NCBI Taxonomy" id="64176"/>
    <lineage>
        <taxon>Eukaryota</taxon>
        <taxon>Metazoa</taxon>
        <taxon>Chordata</taxon>
        <taxon>Craniata</taxon>
        <taxon>Vertebrata</taxon>
        <taxon>Euteleostomi</taxon>
        <taxon>Lepidosauria</taxon>
        <taxon>Squamata</taxon>
        <taxon>Bifurcata</taxon>
        <taxon>Unidentata</taxon>
        <taxon>Episquamata</taxon>
        <taxon>Laterata</taxon>
        <taxon>Lacertibaenia</taxon>
        <taxon>Lacertidae</taxon>
        <taxon>Podarcis</taxon>
    </lineage>
</organism>
<sequence>GQSQGGGRAPSLSEALTSGFLTCTICLERLRRPKILPCLHSYCQECLRKLAGGRKELQCPECRERVALPQGGVGALRTNFFINGLLDLVRPTGEAEPTCSLCPLIGQETGWPAVSRCLDCADDMCRDCASGHRCSRLTHLHRVVAMEDYLSGEHDEEIRKRQALQCKEHPGEELRFFCTPCTVILCRECRLGAHLQHPCLPLAEAAQARRPVIVELLAGVEETVQVIRAGRASLEREAAQLQVREASIRDAVEEACSQAVQRLLAQQEEVLGQLADYGKERQKACQALCSDLEFQEQVASSTVAFAQKVLGLGREVEIVSLEQVICERLRHLQGFSWEPLATRLPCLEVNAEIEGSGPCLFHLEFREESPTGVPEGPQEAATKGAKKETHLPCLEVNAEIPTGVPEGAKEAATKGAKKKTHLPESPQEAATKGVKKETRLPCLEVNAEIPTGVPEGPQEAATKGAKKKRRKQQQQVPPAKEGFHMTTLILRGCLHAVAPVPPPKVPGTPLLTPKPLFSCSFCVKIPSDKKRPQVTGLCPFGSGELLVADNQNQNLKRFSLKGEFKGTVPVPSGVAPVSLATVGSKVAFTAGSCLYLLNGEGDLVWQKALGQGQASHAVAALGGDRMAVCVAGQLEVYNLEGRLLEKIVPEDSAERCLVFLANHKDGFVGSDWYRRSVALFTKTGQLVAECSEEQLGECQPGAVCADIMGIIYVVLQELNKVVAFSPSGKELGPFLTAENSIDQPRVVTVAREGRFAVALGDGTVHIFRIRYQGK</sequence>
<evidence type="ECO:0000256" key="7">
    <source>
        <dbReference type="PROSITE-ProRule" id="PRU00024"/>
    </source>
</evidence>
<feature type="domain" description="RING-type" evidence="9">
    <location>
        <begin position="23"/>
        <end position="63"/>
    </location>
</feature>
<dbReference type="PROSITE" id="PS50119">
    <property type="entry name" value="ZF_BBOX"/>
    <property type="match status" value="1"/>
</dbReference>
<dbReference type="PROSITE" id="PS50089">
    <property type="entry name" value="ZF_RING_2"/>
    <property type="match status" value="1"/>
</dbReference>
<dbReference type="InterPro" id="IPR017907">
    <property type="entry name" value="Znf_RING_CS"/>
</dbReference>
<protein>
    <recommendedName>
        <fullName evidence="3">RING-type E3 ubiquitin transferase</fullName>
        <ecNumber evidence="3">2.3.2.27</ecNumber>
    </recommendedName>
</protein>
<dbReference type="PANTHER" id="PTHR25462">
    <property type="entry name" value="BONUS, ISOFORM C-RELATED"/>
    <property type="match status" value="1"/>
</dbReference>
<dbReference type="InterPro" id="IPR018957">
    <property type="entry name" value="Znf_C3HC4_RING-type"/>
</dbReference>
<comment type="similarity">
    <text evidence="2">Belongs to the TRIM/RBCC family.</text>
</comment>
<comment type="catalytic activity">
    <reaction evidence="1">
        <text>S-ubiquitinyl-[E2 ubiquitin-conjugating enzyme]-L-cysteine + [acceptor protein]-L-lysine = [E2 ubiquitin-conjugating enzyme]-L-cysteine + N(6)-ubiquitinyl-[acceptor protein]-L-lysine.</text>
        <dbReference type="EC" id="2.3.2.27"/>
    </reaction>
</comment>
<dbReference type="SMART" id="SM00336">
    <property type="entry name" value="BBOX"/>
    <property type="match status" value="1"/>
</dbReference>
<evidence type="ECO:0000256" key="6">
    <source>
        <dbReference type="ARBA" id="ARBA00022833"/>
    </source>
</evidence>
<evidence type="ECO:0000256" key="3">
    <source>
        <dbReference type="ARBA" id="ARBA00012483"/>
    </source>
</evidence>
<dbReference type="Ensembl" id="ENSPMRT00000038026.1">
    <property type="protein sequence ID" value="ENSPMRP00000035881.1"/>
    <property type="gene ID" value="ENSPMRG00000023177.1"/>
</dbReference>
<dbReference type="GO" id="GO:0060340">
    <property type="term" value="P:positive regulation of type I interferon-mediated signaling pathway"/>
    <property type="evidence" value="ECO:0007669"/>
    <property type="project" value="TreeGrafter"/>
</dbReference>
<dbReference type="InterPro" id="IPR047153">
    <property type="entry name" value="TRIM45/56/19-like"/>
</dbReference>
<dbReference type="FunFam" id="3.30.160.60:FF:001287">
    <property type="entry name" value="E3 ubiquitin-protein ligase TRIM56"/>
    <property type="match status" value="1"/>
</dbReference>
<name>A0A670KG19_PODMU</name>
<dbReference type="GeneTree" id="ENSGT00940000162489"/>
<dbReference type="PROSITE" id="PS00518">
    <property type="entry name" value="ZF_RING_1"/>
    <property type="match status" value="1"/>
</dbReference>
<feature type="region of interest" description="Disordered" evidence="8">
    <location>
        <begin position="449"/>
        <end position="480"/>
    </location>
</feature>
<dbReference type="PANTHER" id="PTHR25462:SF299">
    <property type="entry name" value="E3 UBIQUITIN-PROTEIN LIGASE TRIM56"/>
    <property type="match status" value="1"/>
</dbReference>
<reference evidence="11" key="2">
    <citation type="submission" date="2025-08" db="UniProtKB">
        <authorList>
            <consortium name="Ensembl"/>
        </authorList>
    </citation>
    <scope>IDENTIFICATION</scope>
</reference>
<keyword evidence="6" id="KW-0862">Zinc</keyword>
<dbReference type="GO" id="GO:0005654">
    <property type="term" value="C:nucleoplasm"/>
    <property type="evidence" value="ECO:0007669"/>
    <property type="project" value="TreeGrafter"/>
</dbReference>
<dbReference type="InterPro" id="IPR013083">
    <property type="entry name" value="Znf_RING/FYVE/PHD"/>
</dbReference>
<keyword evidence="12" id="KW-1185">Reference proteome</keyword>
<dbReference type="Gene3D" id="3.30.40.10">
    <property type="entry name" value="Zinc/RING finger domain, C3HC4 (zinc finger)"/>
    <property type="match status" value="1"/>
</dbReference>
<evidence type="ECO:0000256" key="5">
    <source>
        <dbReference type="ARBA" id="ARBA00022771"/>
    </source>
</evidence>
<evidence type="ECO:0000313" key="12">
    <source>
        <dbReference type="Proteomes" id="UP000472272"/>
    </source>
</evidence>
<dbReference type="Proteomes" id="UP000472272">
    <property type="component" value="Chromosome 13"/>
</dbReference>
<dbReference type="InterPro" id="IPR001841">
    <property type="entry name" value="Znf_RING"/>
</dbReference>
<dbReference type="SMART" id="SM00184">
    <property type="entry name" value="RING"/>
    <property type="match status" value="1"/>
</dbReference>
<evidence type="ECO:0000256" key="8">
    <source>
        <dbReference type="SAM" id="MobiDB-lite"/>
    </source>
</evidence>
<dbReference type="Pfam" id="PF00097">
    <property type="entry name" value="zf-C3HC4"/>
    <property type="match status" value="1"/>
</dbReference>
<evidence type="ECO:0000259" key="10">
    <source>
        <dbReference type="PROSITE" id="PS50119"/>
    </source>
</evidence>
<gene>
    <name evidence="11" type="primary">LOC114582332</name>
</gene>
<dbReference type="GO" id="GO:0045087">
    <property type="term" value="P:innate immune response"/>
    <property type="evidence" value="ECO:0007669"/>
    <property type="project" value="TreeGrafter"/>
</dbReference>
<keyword evidence="5 7" id="KW-0863">Zinc-finger</keyword>
<dbReference type="EC" id="2.3.2.27" evidence="3"/>
<reference evidence="11" key="3">
    <citation type="submission" date="2025-09" db="UniProtKB">
        <authorList>
            <consortium name="Ensembl"/>
        </authorList>
    </citation>
    <scope>IDENTIFICATION</scope>
</reference>
<dbReference type="GO" id="GO:0061630">
    <property type="term" value="F:ubiquitin protein ligase activity"/>
    <property type="evidence" value="ECO:0007669"/>
    <property type="project" value="UniProtKB-EC"/>
</dbReference>
<reference evidence="11 12" key="1">
    <citation type="journal article" date="2019" name="Proc. Natl. Acad. Sci. U.S.A.">
        <title>Regulatory changes in pterin and carotenoid genes underlie balanced color polymorphisms in the wall lizard.</title>
        <authorList>
            <person name="Andrade P."/>
            <person name="Pinho C."/>
            <person name="Perez I de Lanuza G."/>
            <person name="Afonso S."/>
            <person name="Brejcha J."/>
            <person name="Rubin C.J."/>
            <person name="Wallerman O."/>
            <person name="Pereira P."/>
            <person name="Sabatino S.J."/>
            <person name="Bellati A."/>
            <person name="Pellitteri-Rosa D."/>
            <person name="Bosakova Z."/>
            <person name="Bunikis I."/>
            <person name="Carretero M.A."/>
            <person name="Feiner N."/>
            <person name="Marsik P."/>
            <person name="Pauperio F."/>
            <person name="Salvi D."/>
            <person name="Soler L."/>
            <person name="While G.M."/>
            <person name="Uller T."/>
            <person name="Font E."/>
            <person name="Andersson L."/>
            <person name="Carneiro M."/>
        </authorList>
    </citation>
    <scope>NUCLEOTIDE SEQUENCE</scope>
</reference>
<feature type="region of interest" description="Disordered" evidence="8">
    <location>
        <begin position="404"/>
        <end position="435"/>
    </location>
</feature>
<dbReference type="FunFam" id="3.30.40.10:FF:000362">
    <property type="entry name" value="E3 ubiquitin-protein ligase TRIM56"/>
    <property type="match status" value="1"/>
</dbReference>